<proteinExistence type="inferred from homology"/>
<dbReference type="Pfam" id="PF00676">
    <property type="entry name" value="E1_dh"/>
    <property type="match status" value="1"/>
</dbReference>
<dbReference type="GO" id="GO:0030976">
    <property type="term" value="F:thiamine pyrophosphate binding"/>
    <property type="evidence" value="ECO:0007669"/>
    <property type="project" value="InterPro"/>
</dbReference>
<name>A0A9K3Q0W2_9STRA</name>
<reference evidence="10" key="2">
    <citation type="submission" date="2021-04" db="EMBL/GenBank/DDBJ databases">
        <authorList>
            <person name="Podell S."/>
        </authorList>
    </citation>
    <scope>NUCLEOTIDE SEQUENCE</scope>
    <source>
        <strain evidence="10">Hildebrandi</strain>
    </source>
</reference>
<dbReference type="Pfam" id="PF02779">
    <property type="entry name" value="Transket_pyr"/>
    <property type="match status" value="1"/>
</dbReference>
<dbReference type="GO" id="GO:0006099">
    <property type="term" value="P:tricarboxylic acid cycle"/>
    <property type="evidence" value="ECO:0007669"/>
    <property type="project" value="TreeGrafter"/>
</dbReference>
<comment type="caution">
    <text evidence="10">The sequence shown here is derived from an EMBL/GenBank/DDBJ whole genome shotgun (WGS) entry which is preliminary data.</text>
</comment>
<evidence type="ECO:0000259" key="9">
    <source>
        <dbReference type="SMART" id="SM00861"/>
    </source>
</evidence>
<evidence type="ECO:0000256" key="8">
    <source>
        <dbReference type="ARBA" id="ARBA00042984"/>
    </source>
</evidence>
<comment type="function">
    <text evidence="6">The 2-oxoglutarate dehydrogenase complex catalyzes the overall conversion of 2-oxoglutarate to succinyl-CoA and CO(2). It contains multiple copies of three enzymatic components: 2-oxoglutarate dehydrogenase (E1), dihydrolipoamide succinyltransferase (E2) and lipoamide dehydrogenase (E3).</text>
</comment>
<dbReference type="EMBL" id="JAGRRH010000007">
    <property type="protein sequence ID" value="KAG7366701.1"/>
    <property type="molecule type" value="Genomic_DNA"/>
</dbReference>
<evidence type="ECO:0000256" key="1">
    <source>
        <dbReference type="ARBA" id="ARBA00001964"/>
    </source>
</evidence>
<accession>A0A9K3Q0W2</accession>
<dbReference type="PANTHER" id="PTHR23152:SF4">
    <property type="entry name" value="2-OXOADIPATE DEHYDROGENASE COMPLEX COMPONENT E1"/>
    <property type="match status" value="1"/>
</dbReference>
<evidence type="ECO:0000256" key="4">
    <source>
        <dbReference type="ARBA" id="ARBA00023002"/>
    </source>
</evidence>
<dbReference type="NCBIfam" id="NF008907">
    <property type="entry name" value="PRK12270.1"/>
    <property type="match status" value="1"/>
</dbReference>
<dbReference type="FunFam" id="3.40.50.12470:FF:000003">
    <property type="entry name" value="2-oxoglutarate dehydrogenase E1 component"/>
    <property type="match status" value="1"/>
</dbReference>
<comment type="cofactor">
    <cofactor evidence="1">
        <name>thiamine diphosphate</name>
        <dbReference type="ChEBI" id="CHEBI:58937"/>
    </cofactor>
</comment>
<sequence>MKLLIASQRRLALSHRRLAFSSFWTNNDASRAAFSTRPQEAETFLNGTSSLYAEQMYEMYLEDPNSVHDSWRQYFDNEEKGIGFDVNDYSSPTSIPGKRSIAVAGDAAPSDSLAVSHIIRAYQTNGHEAADLDPLGMYNSEAFPQRPKPGPSGYPDFLEIEYFGYTQADLDRKLHFKGRSSGGQRGYLEELAKAPEKATLRGILDELRKTYCGTLAVEYMHIGHSDQMNWIRERVENPRWLSYDKEKKAHIFERLCFADTFENFLAHKFNTTKRFGLDGGEAVVPALKGAIDRASELGAHSFVLGMPHRGRLNILANVMRKPMPLIFSEFSGTHYNLDEHVKGNNKWGISGDVKYHLGSSMDRTYPDGRRIHLSLVANPSHLECVNPVVVGKTRAKQYYYGNRPEDIRNCVPILLHGDAAFAGQGVVYETMQLNNVADFAVGGTIHVIVNNQIGFTTNPINSRSTPYCSDLGKAFNCPIFHCNGDDPLAVSTALETAVEYRHEWGSDVIIDVICYRRNGHNELDQPAFTQPILYKEISRHPTTLQVFEKRLLKEGTMTKDEIDEIKKFVMESYEKDFEASKTYVKSVDDWLSSKWTGFKGPGQMSRIRSTGVDIDMLRKVGITAGTVPEDFKLHRQMKKIFQNRREQAESGEGIDWGTAEAMAFGTLLIEGNHVRITGQDVQRGTFSHRHAVVKDQRTEEDYTPLNHITKRMDPSCPKEEMSGPDTQAGFTCRNSILSEFAVLGFELGYSLENPNALVLWEAQFGDFVNGAQIMIDQFISAGEDKWLRQSGLVMLLPHGYDGQGAEHSSCRVERFLQQVDEDPHFVPDFNKDSRMQIQKHNWQVVNCTTPANYFHCLRRQIHRDFRKPLVVVSPKNLLRHKRCVSKIEDMGPGTTFLRVIPETDPSISKNADNVKKLVFCTGQIYYELLGEREKRGIDDVALVRLEQIAPFAFDRIAENVAKYKNAEIIWAQQEPKNMGAFAYVNPRIMTATREINGNEKRARYVGRPVSAAPATGMSRVHQAEYNDIMNGVFGDTTKDVVE</sequence>
<dbReference type="Proteomes" id="UP000693970">
    <property type="component" value="Unassembled WGS sequence"/>
</dbReference>
<evidence type="ECO:0000313" key="11">
    <source>
        <dbReference type="Proteomes" id="UP000693970"/>
    </source>
</evidence>
<dbReference type="SMART" id="SM00861">
    <property type="entry name" value="Transket_pyr"/>
    <property type="match status" value="1"/>
</dbReference>
<dbReference type="InterPro" id="IPR011603">
    <property type="entry name" value="2oxoglutarate_DH_E1"/>
</dbReference>
<dbReference type="Pfam" id="PF16078">
    <property type="entry name" value="2-oxogl_dehyd_N"/>
    <property type="match status" value="1"/>
</dbReference>
<dbReference type="InterPro" id="IPR001017">
    <property type="entry name" value="DH_E1"/>
</dbReference>
<evidence type="ECO:0000256" key="3">
    <source>
        <dbReference type="ARBA" id="ARBA00012280"/>
    </source>
</evidence>
<evidence type="ECO:0000256" key="2">
    <source>
        <dbReference type="ARBA" id="ARBA00006936"/>
    </source>
</evidence>
<organism evidence="10 11">
    <name type="scientific">Nitzschia inconspicua</name>
    <dbReference type="NCBI Taxonomy" id="303405"/>
    <lineage>
        <taxon>Eukaryota</taxon>
        <taxon>Sar</taxon>
        <taxon>Stramenopiles</taxon>
        <taxon>Ochrophyta</taxon>
        <taxon>Bacillariophyta</taxon>
        <taxon>Bacillariophyceae</taxon>
        <taxon>Bacillariophycidae</taxon>
        <taxon>Bacillariales</taxon>
        <taxon>Bacillariaceae</taxon>
        <taxon>Nitzschia</taxon>
    </lineage>
</organism>
<dbReference type="PANTHER" id="PTHR23152">
    <property type="entry name" value="2-OXOGLUTARATE DEHYDROGENASE"/>
    <property type="match status" value="1"/>
</dbReference>
<evidence type="ECO:0000256" key="5">
    <source>
        <dbReference type="ARBA" id="ARBA00023052"/>
    </source>
</evidence>
<dbReference type="InterPro" id="IPR032106">
    <property type="entry name" value="2-oxogl_dehyd_N"/>
</dbReference>
<protein>
    <recommendedName>
        <fullName evidence="7">2-oxoglutarate dehydrogenase, mitochondrial</fullName>
        <ecNumber evidence="3">1.2.4.2</ecNumber>
    </recommendedName>
    <alternativeName>
        <fullName evidence="8">2-oxoglutarate dehydrogenase complex component E1</fullName>
    </alternativeName>
</protein>
<dbReference type="EC" id="1.2.4.2" evidence="3"/>
<evidence type="ECO:0000313" key="10">
    <source>
        <dbReference type="EMBL" id="KAG7366701.1"/>
    </source>
</evidence>
<dbReference type="GO" id="GO:0005739">
    <property type="term" value="C:mitochondrion"/>
    <property type="evidence" value="ECO:0007669"/>
    <property type="project" value="TreeGrafter"/>
</dbReference>
<feature type="domain" description="Transketolase-like pyrimidine-binding" evidence="9">
    <location>
        <begin position="654"/>
        <end position="880"/>
    </location>
</feature>
<dbReference type="InterPro" id="IPR005475">
    <property type="entry name" value="Transketolase-like_Pyr-bd"/>
</dbReference>
<dbReference type="PIRSF" id="PIRSF000157">
    <property type="entry name" value="Oxoglu_dh_E1"/>
    <property type="match status" value="1"/>
</dbReference>
<dbReference type="OrthoDB" id="413077at2759"/>
<dbReference type="AlphaFoldDB" id="A0A9K3Q0W2"/>
<dbReference type="CDD" id="cd02016">
    <property type="entry name" value="TPP_E1_OGDC_like"/>
    <property type="match status" value="1"/>
</dbReference>
<reference evidence="10" key="1">
    <citation type="journal article" date="2021" name="Sci. Rep.">
        <title>Diploid genomic architecture of Nitzschia inconspicua, an elite biomass production diatom.</title>
        <authorList>
            <person name="Oliver A."/>
            <person name="Podell S."/>
            <person name="Pinowska A."/>
            <person name="Traller J.C."/>
            <person name="Smith S.R."/>
            <person name="McClure R."/>
            <person name="Beliaev A."/>
            <person name="Bohutskyi P."/>
            <person name="Hill E.A."/>
            <person name="Rabines A."/>
            <person name="Zheng H."/>
            <person name="Allen L.Z."/>
            <person name="Kuo A."/>
            <person name="Grigoriev I.V."/>
            <person name="Allen A.E."/>
            <person name="Hazlebeck D."/>
            <person name="Allen E.E."/>
        </authorList>
    </citation>
    <scope>NUCLEOTIDE SEQUENCE</scope>
    <source>
        <strain evidence="10">Hildebrandi</strain>
    </source>
</reference>
<dbReference type="Pfam" id="PF16870">
    <property type="entry name" value="OxoGdeHyase_C"/>
    <property type="match status" value="1"/>
</dbReference>
<dbReference type="GO" id="GO:0004591">
    <property type="term" value="F:oxoglutarate dehydrogenase (succinyl-transferring) activity"/>
    <property type="evidence" value="ECO:0007669"/>
    <property type="project" value="UniProtKB-EC"/>
</dbReference>
<dbReference type="InterPro" id="IPR031717">
    <property type="entry name" value="ODO-1/KGD_C"/>
</dbReference>
<keyword evidence="4" id="KW-0560">Oxidoreductase</keyword>
<evidence type="ECO:0000256" key="6">
    <source>
        <dbReference type="ARBA" id="ARBA00037426"/>
    </source>
</evidence>
<dbReference type="NCBIfam" id="NF006914">
    <property type="entry name" value="PRK09404.1"/>
    <property type="match status" value="1"/>
</dbReference>
<gene>
    <name evidence="10" type="ORF">IV203_029371</name>
</gene>
<dbReference type="NCBIfam" id="TIGR00239">
    <property type="entry name" value="2oxo_dh_E1"/>
    <property type="match status" value="1"/>
</dbReference>
<keyword evidence="5" id="KW-0786">Thiamine pyrophosphate</keyword>
<dbReference type="GO" id="GO:0045252">
    <property type="term" value="C:oxoglutarate dehydrogenase complex"/>
    <property type="evidence" value="ECO:0007669"/>
    <property type="project" value="TreeGrafter"/>
</dbReference>
<evidence type="ECO:0000256" key="7">
    <source>
        <dbReference type="ARBA" id="ARBA00040267"/>
    </source>
</evidence>
<keyword evidence="11" id="KW-1185">Reference proteome</keyword>
<comment type="similarity">
    <text evidence="2">Belongs to the alpha-ketoglutarate dehydrogenase family.</text>
</comment>